<keyword evidence="5 8" id="KW-0808">Transferase</keyword>
<evidence type="ECO:0000256" key="8">
    <source>
        <dbReference type="HAMAP-Rule" id="MF_00210"/>
    </source>
</evidence>
<feature type="binding site" evidence="8">
    <location>
        <position position="330"/>
    </location>
    <ligand>
        <name>3-phosphoshikimate</name>
        <dbReference type="ChEBI" id="CHEBI:145989"/>
    </ligand>
</feature>
<dbReference type="InterPro" id="IPR023193">
    <property type="entry name" value="EPSP_synthase_CS"/>
</dbReference>
<evidence type="ECO:0000256" key="2">
    <source>
        <dbReference type="ARBA" id="ARBA00009948"/>
    </source>
</evidence>
<feature type="binding site" evidence="8">
    <location>
        <position position="357"/>
    </location>
    <ligand>
        <name>3-phosphoshikimate</name>
        <dbReference type="ChEBI" id="CHEBI:145989"/>
    </ligand>
</feature>
<keyword evidence="4 8" id="KW-0028">Amino-acid biosynthesis</keyword>
<dbReference type="CDD" id="cd01556">
    <property type="entry name" value="EPSP_synthase"/>
    <property type="match status" value="1"/>
</dbReference>
<dbReference type="GO" id="GO:0009073">
    <property type="term" value="P:aromatic amino acid family biosynthetic process"/>
    <property type="evidence" value="ECO:0007669"/>
    <property type="project" value="UniProtKB-KW"/>
</dbReference>
<dbReference type="InterPro" id="IPR013792">
    <property type="entry name" value="RNA3'P_cycl/enolpyr_Trfase_a/b"/>
</dbReference>
<feature type="compositionally biased region" description="Pro residues" evidence="9">
    <location>
        <begin position="465"/>
        <end position="475"/>
    </location>
</feature>
<gene>
    <name evidence="8 11" type="primary">aroA</name>
    <name evidence="11" type="ORF">FH969_05240</name>
</gene>
<dbReference type="OrthoDB" id="9809920at2"/>
<dbReference type="Proteomes" id="UP000313849">
    <property type="component" value="Unassembled WGS sequence"/>
</dbReference>
<dbReference type="GO" id="GO:0009423">
    <property type="term" value="P:chorismate biosynthetic process"/>
    <property type="evidence" value="ECO:0007669"/>
    <property type="project" value="UniProtKB-UniRule"/>
</dbReference>
<feature type="binding site" evidence="8">
    <location>
        <position position="402"/>
    </location>
    <ligand>
        <name>phosphoenolpyruvate</name>
        <dbReference type="ChEBI" id="CHEBI:58702"/>
    </ligand>
</feature>
<dbReference type="Pfam" id="PF00275">
    <property type="entry name" value="EPSP_synthase"/>
    <property type="match status" value="2"/>
</dbReference>
<evidence type="ECO:0000256" key="7">
    <source>
        <dbReference type="ARBA" id="ARBA00044633"/>
    </source>
</evidence>
<keyword evidence="12" id="KW-1185">Reference proteome</keyword>
<feature type="binding site" evidence="8">
    <location>
        <position position="188"/>
    </location>
    <ligand>
        <name>3-phosphoshikimate</name>
        <dbReference type="ChEBI" id="CHEBI:145989"/>
    </ligand>
</feature>
<dbReference type="PROSITE" id="PS00104">
    <property type="entry name" value="EPSP_SYNTHASE_1"/>
    <property type="match status" value="1"/>
</dbReference>
<dbReference type="FunFam" id="3.65.10.10:FF:000010">
    <property type="entry name" value="3-phosphoshikimate 1-carboxyvinyltransferase"/>
    <property type="match status" value="1"/>
</dbReference>
<sequence>MTTAWPAPLATRPVDAVVPVPGSKSLTNRYLLLAALAQEPTHLVAPLHSRDSALMIQALRTLGARVEVADDGDVTVTPGPLVGGGAVDCGLAGTVMRFVPPLAALADGPVTFDGDPRARERPMSGVIDGLRALGVAVERAGAGQTDTEPEADADADAEAELSTLPFTVRGTGHVLGGELEIDASASSQFVSALLLVAPRFHHGLDLRHVGERVPSLPHIEMTLAVLRQLGVDAQAVGPARWRVEPGPVAGGEVVVEPDLSNAAPFLAAALVAGGSVTVPHWPTRTTQPGGLLPDILTAMGAQVHHDGDALVVRGTGQVRGIDHDLSAAGELAPTIAALATVASSPSRLTGIAHLRGHETDRLAALVAEITRLGGVARELPDGIEIEPGRLHGAAVESYHDHRMATFGAVVGLAVPDVRVVDVATTAKTLPDFPGMWDRMLTSVADAQVADEGGTDPADPVDTPGPASPVSPASPA</sequence>
<protein>
    <recommendedName>
        <fullName evidence="8">3-phosphoshikimate 1-carboxyvinyltransferase</fullName>
        <ecNumber evidence="8">2.5.1.19</ecNumber>
    </recommendedName>
    <alternativeName>
        <fullName evidence="8">5-enolpyruvylshikimate-3-phosphate synthase</fullName>
        <shortName evidence="8">EPSP synthase</shortName>
        <shortName evidence="8">EPSPS</shortName>
    </alternativeName>
</protein>
<evidence type="ECO:0000313" key="11">
    <source>
        <dbReference type="EMBL" id="TNU75953.1"/>
    </source>
</evidence>
<dbReference type="HAMAP" id="MF_00210">
    <property type="entry name" value="EPSP_synth"/>
    <property type="match status" value="1"/>
</dbReference>
<evidence type="ECO:0000256" key="1">
    <source>
        <dbReference type="ARBA" id="ARBA00004811"/>
    </source>
</evidence>
<feature type="binding site" evidence="8">
    <location>
        <position position="186"/>
    </location>
    <ligand>
        <name>3-phosphoshikimate</name>
        <dbReference type="ChEBI" id="CHEBI:145989"/>
    </ligand>
</feature>
<comment type="caution">
    <text evidence="11">The sequence shown here is derived from an EMBL/GenBank/DDBJ whole genome shotgun (WGS) entry which is preliminary data.</text>
</comment>
<dbReference type="NCBIfam" id="TIGR01356">
    <property type="entry name" value="aroA"/>
    <property type="match status" value="1"/>
</dbReference>
<accession>A0A5C5BFB8</accession>
<dbReference type="FunFam" id="3.65.10.10:FF:000011">
    <property type="entry name" value="3-phosphoshikimate 1-carboxyvinyltransferase"/>
    <property type="match status" value="1"/>
</dbReference>
<name>A0A5C5BFB8_9MICO</name>
<proteinExistence type="inferred from homology"/>
<evidence type="ECO:0000256" key="9">
    <source>
        <dbReference type="SAM" id="MobiDB-lite"/>
    </source>
</evidence>
<dbReference type="EMBL" id="VENP01000013">
    <property type="protein sequence ID" value="TNU75953.1"/>
    <property type="molecule type" value="Genomic_DNA"/>
</dbReference>
<keyword evidence="6 8" id="KW-0057">Aromatic amino acid biosynthesis</keyword>
<dbReference type="GO" id="GO:0005737">
    <property type="term" value="C:cytoplasm"/>
    <property type="evidence" value="ECO:0007669"/>
    <property type="project" value="UniProtKB-SubCell"/>
</dbReference>
<feature type="binding site" evidence="8">
    <location>
        <position position="427"/>
    </location>
    <ligand>
        <name>phosphoenolpyruvate</name>
        <dbReference type="ChEBI" id="CHEBI:58702"/>
    </ligand>
</feature>
<evidence type="ECO:0000256" key="5">
    <source>
        <dbReference type="ARBA" id="ARBA00022679"/>
    </source>
</evidence>
<comment type="catalytic activity">
    <reaction evidence="7">
        <text>3-phosphoshikimate + phosphoenolpyruvate = 5-O-(1-carboxyvinyl)-3-phosphoshikimate + phosphate</text>
        <dbReference type="Rhea" id="RHEA:21256"/>
        <dbReference type="ChEBI" id="CHEBI:43474"/>
        <dbReference type="ChEBI" id="CHEBI:57701"/>
        <dbReference type="ChEBI" id="CHEBI:58702"/>
        <dbReference type="ChEBI" id="CHEBI:145989"/>
        <dbReference type="EC" id="2.5.1.19"/>
    </reaction>
    <physiologicalReaction direction="left-to-right" evidence="7">
        <dbReference type="Rhea" id="RHEA:21257"/>
    </physiologicalReaction>
</comment>
<feature type="domain" description="Enolpyruvate transferase" evidence="10">
    <location>
        <begin position="151"/>
        <end position="434"/>
    </location>
</feature>
<comment type="pathway">
    <text evidence="1 8">Metabolic intermediate biosynthesis; chorismate biosynthesis; chorismate from D-erythrose 4-phosphate and phosphoenolpyruvate: step 6/7.</text>
</comment>
<feature type="binding site" evidence="8">
    <location>
        <position position="25"/>
    </location>
    <ligand>
        <name>3-phosphoshikimate</name>
        <dbReference type="ChEBI" id="CHEBI:145989"/>
    </ligand>
</feature>
<feature type="binding site" evidence="8">
    <location>
        <position position="121"/>
    </location>
    <ligand>
        <name>phosphoenolpyruvate</name>
        <dbReference type="ChEBI" id="CHEBI:58702"/>
    </ligand>
</feature>
<dbReference type="InterPro" id="IPR006264">
    <property type="entry name" value="EPSP_synthase"/>
</dbReference>
<evidence type="ECO:0000256" key="6">
    <source>
        <dbReference type="ARBA" id="ARBA00023141"/>
    </source>
</evidence>
<feature type="binding site" evidence="8">
    <location>
        <position position="29"/>
    </location>
    <ligand>
        <name>3-phosphoshikimate</name>
        <dbReference type="ChEBI" id="CHEBI:145989"/>
    </ligand>
</feature>
<organism evidence="11 12">
    <name type="scientific">Miniimonas arenae</name>
    <dbReference type="NCBI Taxonomy" id="676201"/>
    <lineage>
        <taxon>Bacteria</taxon>
        <taxon>Bacillati</taxon>
        <taxon>Actinomycetota</taxon>
        <taxon>Actinomycetes</taxon>
        <taxon>Micrococcales</taxon>
        <taxon>Beutenbergiaceae</taxon>
        <taxon>Miniimonas</taxon>
    </lineage>
</organism>
<dbReference type="UniPathway" id="UPA00053">
    <property type="reaction ID" value="UER00089"/>
</dbReference>
<feature type="active site" description="Proton acceptor" evidence="8">
    <location>
        <position position="330"/>
    </location>
</feature>
<feature type="binding site" evidence="8">
    <location>
        <position position="93"/>
    </location>
    <ligand>
        <name>phosphoenolpyruvate</name>
        <dbReference type="ChEBI" id="CHEBI:58702"/>
    </ligand>
</feature>
<evidence type="ECO:0000256" key="4">
    <source>
        <dbReference type="ARBA" id="ARBA00022605"/>
    </source>
</evidence>
<dbReference type="RefSeq" id="WP_139986380.1">
    <property type="nucleotide sequence ID" value="NZ_DAMDJA010000184.1"/>
</dbReference>
<feature type="binding site" evidence="8">
    <location>
        <position position="361"/>
    </location>
    <ligand>
        <name>phosphoenolpyruvate</name>
        <dbReference type="ChEBI" id="CHEBI:58702"/>
    </ligand>
</feature>
<comment type="function">
    <text evidence="8">Catalyzes the transfer of the enolpyruvyl moiety of phosphoenolpyruvate (PEP) to the 5-hydroxyl of shikimate-3-phosphate (S3P) to produce enolpyruvyl shikimate-3-phosphate and inorganic phosphate.</text>
</comment>
<feature type="region of interest" description="Disordered" evidence="9">
    <location>
        <begin position="447"/>
        <end position="475"/>
    </location>
</feature>
<feature type="binding site" evidence="8">
    <location>
        <position position="24"/>
    </location>
    <ligand>
        <name>phosphoenolpyruvate</name>
        <dbReference type="ChEBI" id="CHEBI:58702"/>
    </ligand>
</feature>
<evidence type="ECO:0000313" key="12">
    <source>
        <dbReference type="Proteomes" id="UP000313849"/>
    </source>
</evidence>
<comment type="caution">
    <text evidence="8">Lacks conserved residue(s) required for the propagation of feature annotation.</text>
</comment>
<comment type="subcellular location">
    <subcellularLocation>
        <location evidence="8">Cytoplasm</location>
    </subcellularLocation>
</comment>
<comment type="subunit">
    <text evidence="8">Monomer.</text>
</comment>
<dbReference type="AlphaFoldDB" id="A0A5C5BFB8"/>
<dbReference type="EC" id="2.5.1.19" evidence="8"/>
<feature type="binding site" evidence="8">
    <location>
        <position position="215"/>
    </location>
    <ligand>
        <name>3-phosphoshikimate</name>
        <dbReference type="ChEBI" id="CHEBI:145989"/>
    </ligand>
</feature>
<dbReference type="PANTHER" id="PTHR21090:SF5">
    <property type="entry name" value="PENTAFUNCTIONAL AROM POLYPEPTIDE"/>
    <property type="match status" value="1"/>
</dbReference>
<dbReference type="InterPro" id="IPR001986">
    <property type="entry name" value="Enolpyruvate_Tfrase_dom"/>
</dbReference>
<dbReference type="GO" id="GO:0008652">
    <property type="term" value="P:amino acid biosynthetic process"/>
    <property type="evidence" value="ECO:0007669"/>
    <property type="project" value="UniProtKB-KW"/>
</dbReference>
<feature type="binding site" evidence="8">
    <location>
        <position position="188"/>
    </location>
    <ligand>
        <name>phosphoenolpyruvate</name>
        <dbReference type="ChEBI" id="CHEBI:58702"/>
    </ligand>
</feature>
<dbReference type="PROSITE" id="PS00885">
    <property type="entry name" value="EPSP_SYNTHASE_2"/>
    <property type="match status" value="1"/>
</dbReference>
<feature type="binding site" evidence="8">
    <location>
        <position position="187"/>
    </location>
    <ligand>
        <name>3-phosphoshikimate</name>
        <dbReference type="ChEBI" id="CHEBI:145989"/>
    </ligand>
</feature>
<feature type="binding site" evidence="8">
    <location>
        <position position="24"/>
    </location>
    <ligand>
        <name>3-phosphoshikimate</name>
        <dbReference type="ChEBI" id="CHEBI:145989"/>
    </ligand>
</feature>
<dbReference type="PANTHER" id="PTHR21090">
    <property type="entry name" value="AROM/DEHYDROQUINATE SYNTHASE"/>
    <property type="match status" value="1"/>
</dbReference>
<dbReference type="InterPro" id="IPR036968">
    <property type="entry name" value="Enolpyruvate_Tfrase_sf"/>
</dbReference>
<dbReference type="Gene3D" id="3.65.10.10">
    <property type="entry name" value="Enolpyruvate transferase domain"/>
    <property type="match status" value="2"/>
</dbReference>
<evidence type="ECO:0000259" key="10">
    <source>
        <dbReference type="Pfam" id="PF00275"/>
    </source>
</evidence>
<feature type="domain" description="Enolpyruvate transferase" evidence="10">
    <location>
        <begin position="12"/>
        <end position="139"/>
    </location>
</feature>
<comment type="similarity">
    <text evidence="2 8">Belongs to the EPSP synthase family.</text>
</comment>
<evidence type="ECO:0000256" key="3">
    <source>
        <dbReference type="ARBA" id="ARBA00022490"/>
    </source>
</evidence>
<dbReference type="SUPFAM" id="SSF55205">
    <property type="entry name" value="EPT/RTPC-like"/>
    <property type="match status" value="1"/>
</dbReference>
<dbReference type="PIRSF" id="PIRSF000505">
    <property type="entry name" value="EPSPS"/>
    <property type="match status" value="1"/>
</dbReference>
<keyword evidence="3 8" id="KW-0963">Cytoplasm</keyword>
<dbReference type="GO" id="GO:0003866">
    <property type="term" value="F:3-phosphoshikimate 1-carboxyvinyltransferase activity"/>
    <property type="evidence" value="ECO:0007669"/>
    <property type="project" value="UniProtKB-UniRule"/>
</dbReference>
<reference evidence="11 12" key="1">
    <citation type="submission" date="2019-06" db="EMBL/GenBank/DDBJ databases">
        <title>Draft genome sequence of Miniimonas arenae KCTC 19750T isolated from sea sand.</title>
        <authorList>
            <person name="Park S.-J."/>
        </authorList>
    </citation>
    <scope>NUCLEOTIDE SEQUENCE [LARGE SCALE GENOMIC DNA]</scope>
    <source>
        <strain evidence="11 12">KCTC 19750</strain>
    </source>
</reference>